<dbReference type="AlphaFoldDB" id="A0A8J2IK21"/>
<sequence>MAPALELAISLVTPHGDLPWAISFIESTTANQHQLNGKDAGQGFADGAAWLCNFFQRPENIPPALNIMTQLEQTAIHGSPERYEALVRNLCFDHAFVTTSEGRMGIAPSNTQVGDVILVIPGGGVPYIARPLGQYWLFVGESYIDGLMDGQALQTCNGAPLQKQSFSFM</sequence>
<proteinExistence type="predicted"/>
<comment type="caution">
    <text evidence="1">The sequence shown here is derived from an EMBL/GenBank/DDBJ whole genome shotgun (WGS) entry which is preliminary data.</text>
</comment>
<organism evidence="1 2">
    <name type="scientific">Fusarium equiseti</name>
    <name type="common">Fusarium scirpi</name>
    <dbReference type="NCBI Taxonomy" id="61235"/>
    <lineage>
        <taxon>Eukaryota</taxon>
        <taxon>Fungi</taxon>
        <taxon>Dikarya</taxon>
        <taxon>Ascomycota</taxon>
        <taxon>Pezizomycotina</taxon>
        <taxon>Sordariomycetes</taxon>
        <taxon>Hypocreomycetidae</taxon>
        <taxon>Hypocreales</taxon>
        <taxon>Nectriaceae</taxon>
        <taxon>Fusarium</taxon>
        <taxon>Fusarium incarnatum-equiseti species complex</taxon>
    </lineage>
</organism>
<evidence type="ECO:0008006" key="3">
    <source>
        <dbReference type="Google" id="ProtNLM"/>
    </source>
</evidence>
<evidence type="ECO:0000313" key="1">
    <source>
        <dbReference type="EMBL" id="CAG7557862.1"/>
    </source>
</evidence>
<dbReference type="EMBL" id="CAJSTJ010000121">
    <property type="protein sequence ID" value="CAG7557862.1"/>
    <property type="molecule type" value="Genomic_DNA"/>
</dbReference>
<accession>A0A8J2IK21</accession>
<protein>
    <recommendedName>
        <fullName evidence="3">Heterokaryon incompatibility protein</fullName>
    </recommendedName>
</protein>
<name>A0A8J2IK21_FUSEQ</name>
<dbReference type="Pfam" id="PF26639">
    <property type="entry name" value="Het-6_barrel"/>
    <property type="match status" value="1"/>
</dbReference>
<gene>
    <name evidence="1" type="ORF">FEQUK3_LOCUS3599</name>
</gene>
<dbReference type="Proteomes" id="UP000693738">
    <property type="component" value="Unassembled WGS sequence"/>
</dbReference>
<reference evidence="1" key="1">
    <citation type="submission" date="2021-05" db="EMBL/GenBank/DDBJ databases">
        <authorList>
            <person name="Khan N."/>
        </authorList>
    </citation>
    <scope>NUCLEOTIDE SEQUENCE</scope>
</reference>
<evidence type="ECO:0000313" key="2">
    <source>
        <dbReference type="Proteomes" id="UP000693738"/>
    </source>
</evidence>